<evidence type="ECO:0000256" key="11">
    <source>
        <dbReference type="ARBA" id="ARBA00023180"/>
    </source>
</evidence>
<feature type="transmembrane region" description="Helical" evidence="19">
    <location>
        <begin position="285"/>
        <end position="303"/>
    </location>
</feature>
<dbReference type="GO" id="GO:0060170">
    <property type="term" value="C:ciliary membrane"/>
    <property type="evidence" value="ECO:0007669"/>
    <property type="project" value="UniProtKB-SubCell"/>
</dbReference>
<proteinExistence type="inferred from homology"/>
<dbReference type="AlphaFoldDB" id="A0A2G5SXA9"/>
<evidence type="ECO:0000256" key="7">
    <source>
        <dbReference type="ARBA" id="ARBA00022989"/>
    </source>
</evidence>
<feature type="transmembrane region" description="Helical" evidence="19">
    <location>
        <begin position="84"/>
        <end position="108"/>
    </location>
</feature>
<evidence type="ECO:0000256" key="19">
    <source>
        <dbReference type="SAM" id="Phobius"/>
    </source>
</evidence>
<organism evidence="20 21">
    <name type="scientific">Caenorhabditis nigoni</name>
    <dbReference type="NCBI Taxonomy" id="1611254"/>
    <lineage>
        <taxon>Eukaryota</taxon>
        <taxon>Metazoa</taxon>
        <taxon>Ecdysozoa</taxon>
        <taxon>Nematoda</taxon>
        <taxon>Chromadorea</taxon>
        <taxon>Rhabditida</taxon>
        <taxon>Rhabditina</taxon>
        <taxon>Rhabditomorpha</taxon>
        <taxon>Rhabditoidea</taxon>
        <taxon>Rhabditidae</taxon>
        <taxon>Peloderinae</taxon>
        <taxon>Caenorhabditis</taxon>
    </lineage>
</organism>
<feature type="transmembrane region" description="Helical" evidence="19">
    <location>
        <begin position="199"/>
        <end position="224"/>
    </location>
</feature>
<keyword evidence="21" id="KW-1185">Reference proteome</keyword>
<keyword evidence="9 19" id="KW-0472">Membrane</keyword>
<evidence type="ECO:0000256" key="16">
    <source>
        <dbReference type="ARBA" id="ARBA00067967"/>
    </source>
</evidence>
<feature type="transmembrane region" description="Helical" evidence="19">
    <location>
        <begin position="128"/>
        <end position="150"/>
    </location>
</feature>
<evidence type="ECO:0000256" key="3">
    <source>
        <dbReference type="ARBA" id="ARBA00022500"/>
    </source>
</evidence>
<dbReference type="PANTHER" id="PTHR22943:SF253">
    <property type="entry name" value="SEVEN TM RECEPTOR"/>
    <property type="match status" value="1"/>
</dbReference>
<evidence type="ECO:0000256" key="15">
    <source>
        <dbReference type="ARBA" id="ARBA00064300"/>
    </source>
</evidence>
<comment type="similarity">
    <text evidence="14">Belongs to the nematode receptor-like protein str family.</text>
</comment>
<evidence type="ECO:0000256" key="10">
    <source>
        <dbReference type="ARBA" id="ARBA00023170"/>
    </source>
</evidence>
<evidence type="ECO:0000256" key="14">
    <source>
        <dbReference type="ARBA" id="ARBA00061678"/>
    </source>
</evidence>
<evidence type="ECO:0000256" key="2">
    <source>
        <dbReference type="ARBA" id="ARBA00022475"/>
    </source>
</evidence>
<feature type="transmembrane region" description="Helical" evidence="19">
    <location>
        <begin position="245"/>
        <end position="273"/>
    </location>
</feature>
<keyword evidence="8" id="KW-0969">Cilium</keyword>
<keyword evidence="2" id="KW-1003">Cell membrane</keyword>
<dbReference type="GO" id="GO:0038022">
    <property type="term" value="F:G protein-coupled olfactory receptor activity"/>
    <property type="evidence" value="ECO:0007669"/>
    <property type="project" value="TreeGrafter"/>
</dbReference>
<keyword evidence="12" id="KW-0966">Cell projection</keyword>
<accession>A0A2G5SXA9</accession>
<reference evidence="21" key="1">
    <citation type="submission" date="2017-10" db="EMBL/GenBank/DDBJ databases">
        <title>Rapid genome shrinkage in a self-fertile nematode reveals novel sperm competition proteins.</title>
        <authorList>
            <person name="Yin D."/>
            <person name="Schwarz E.M."/>
            <person name="Thomas C.G."/>
            <person name="Felde R.L."/>
            <person name="Korf I.F."/>
            <person name="Cutter A.D."/>
            <person name="Schartner C.M."/>
            <person name="Ralston E.J."/>
            <person name="Meyer B.J."/>
            <person name="Haag E.S."/>
        </authorList>
    </citation>
    <scope>NUCLEOTIDE SEQUENCE [LARGE SCALE GENOMIC DNA]</scope>
    <source>
        <strain evidence="21">JU1422</strain>
    </source>
</reference>
<keyword evidence="11" id="KW-0325">Glycoprotein</keyword>
<dbReference type="GO" id="GO:0042048">
    <property type="term" value="P:olfactory behavior"/>
    <property type="evidence" value="ECO:0007669"/>
    <property type="project" value="TreeGrafter"/>
</dbReference>
<dbReference type="Gene3D" id="1.20.1070.10">
    <property type="entry name" value="Rhodopsin 7-helix transmembrane proteins"/>
    <property type="match status" value="1"/>
</dbReference>
<evidence type="ECO:0000313" key="21">
    <source>
        <dbReference type="Proteomes" id="UP000230233"/>
    </source>
</evidence>
<evidence type="ECO:0000256" key="9">
    <source>
        <dbReference type="ARBA" id="ARBA00023136"/>
    </source>
</evidence>
<keyword evidence="4" id="KW-0716">Sensory transduction</keyword>
<keyword evidence="10" id="KW-0675">Receptor</keyword>
<evidence type="ECO:0000256" key="13">
    <source>
        <dbReference type="ARBA" id="ARBA00054965"/>
    </source>
</evidence>
<protein>
    <recommendedName>
        <fullName evidence="16">Serpentine receptor class r-10</fullName>
    </recommendedName>
    <alternativeName>
        <fullName evidence="17">Odorant response abnormal protein 10</fullName>
    </alternativeName>
    <alternativeName>
        <fullName evidence="18">Olfactory receptor 10</fullName>
    </alternativeName>
</protein>
<evidence type="ECO:0000256" key="6">
    <source>
        <dbReference type="ARBA" id="ARBA00022725"/>
    </source>
</evidence>
<keyword evidence="6" id="KW-0552">Olfaction</keyword>
<evidence type="ECO:0000256" key="12">
    <source>
        <dbReference type="ARBA" id="ARBA00023273"/>
    </source>
</evidence>
<comment type="caution">
    <text evidence="20">The sequence shown here is derived from an EMBL/GenBank/DDBJ whole genome shotgun (WGS) entry which is preliminary data.</text>
</comment>
<evidence type="ECO:0000256" key="18">
    <source>
        <dbReference type="ARBA" id="ARBA00082489"/>
    </source>
</evidence>
<comment type="subunit">
    <text evidence="15">Interacts with odr-4.</text>
</comment>
<dbReference type="SUPFAM" id="SSF81321">
    <property type="entry name" value="Family A G protein-coupled receptor-like"/>
    <property type="match status" value="1"/>
</dbReference>
<dbReference type="GO" id="GO:0006935">
    <property type="term" value="P:chemotaxis"/>
    <property type="evidence" value="ECO:0007669"/>
    <property type="project" value="UniProtKB-KW"/>
</dbReference>
<evidence type="ECO:0000256" key="5">
    <source>
        <dbReference type="ARBA" id="ARBA00022692"/>
    </source>
</evidence>
<dbReference type="OrthoDB" id="5783895at2759"/>
<evidence type="ECO:0000256" key="4">
    <source>
        <dbReference type="ARBA" id="ARBA00022606"/>
    </source>
</evidence>
<keyword evidence="5 19" id="KW-0812">Transmembrane</keyword>
<sequence>MVFFNMDADKLIEYIQYGGFVSSQLINLLLLYLLYFQASKNFGRYRVLMIVFSIFAMIYSLVMMCKGRSLCVCSNGPFTMYRSIGVPLLSIYCGSFGMCISLLALHFFYRYIAICKPEKLYYFEGKRIIFTLIPCFVIFVVWSLLVYFFMDVNEEKERIYHNILMKNYGLDSRKVAFISMLYKSRANGSVEEHWNTHDLIPFFSTCGIMSVCFNMIIFCGTQSLRQMKNSQIHMSERTKELNRQLLWTLGMQTLLPLITMYLPASCFIVLPIFGIELGVGANKTGAFLGMYPALDPLIAILLIKDFRNHVLGRKKASGRVSTAASGNKEKSAA</sequence>
<dbReference type="FunFam" id="1.20.1070.10:FF:000128">
    <property type="entry name" value="Seven TM Receptor"/>
    <property type="match status" value="1"/>
</dbReference>
<comment type="subcellular location">
    <subcellularLocation>
        <location evidence="1">Cell projection</location>
        <location evidence="1">Cilium membrane</location>
        <topology evidence="1">Multi-pass membrane protein</topology>
    </subcellularLocation>
</comment>
<feature type="transmembrane region" description="Helical" evidence="19">
    <location>
        <begin position="47"/>
        <end position="64"/>
    </location>
</feature>
<comment type="function">
    <text evidence="13">An odorant receptor which affects chemotaxis to the volatile odorant diacetyl. Specifies AWA neuronal cell fate via the odr-7 pathway.</text>
</comment>
<dbReference type="InterPro" id="IPR019428">
    <property type="entry name" value="7TM_GPCR_serpentine_rcpt_Str"/>
</dbReference>
<evidence type="ECO:0000313" key="20">
    <source>
        <dbReference type="EMBL" id="PIC19491.1"/>
    </source>
</evidence>
<dbReference type="Pfam" id="PF10326">
    <property type="entry name" value="7TM_GPCR_Str"/>
    <property type="match status" value="1"/>
</dbReference>
<evidence type="ECO:0000256" key="1">
    <source>
        <dbReference type="ARBA" id="ARBA00004272"/>
    </source>
</evidence>
<dbReference type="STRING" id="1611254.A0A2G5SXA9"/>
<evidence type="ECO:0000256" key="17">
    <source>
        <dbReference type="ARBA" id="ARBA00078653"/>
    </source>
</evidence>
<keyword evidence="7 19" id="KW-1133">Transmembrane helix</keyword>
<dbReference type="EMBL" id="PDUG01000006">
    <property type="protein sequence ID" value="PIC19491.1"/>
    <property type="molecule type" value="Genomic_DNA"/>
</dbReference>
<dbReference type="Proteomes" id="UP000230233">
    <property type="component" value="Chromosome X"/>
</dbReference>
<keyword evidence="3" id="KW-0145">Chemotaxis</keyword>
<gene>
    <name evidence="20" type="primary">Cnig_chr_X.g25025</name>
    <name evidence="20" type="ORF">B9Z55_025025</name>
</gene>
<name>A0A2G5SXA9_9PELO</name>
<feature type="transmembrane region" description="Helical" evidence="19">
    <location>
        <begin position="14"/>
        <end position="35"/>
    </location>
</feature>
<dbReference type="PANTHER" id="PTHR22943">
    <property type="entry name" value="7-TRANSMEMBRANE DOMAIN RECEPTOR C.ELEGANS"/>
    <property type="match status" value="1"/>
</dbReference>
<evidence type="ECO:0000256" key="8">
    <source>
        <dbReference type="ARBA" id="ARBA00023069"/>
    </source>
</evidence>